<dbReference type="AlphaFoldDB" id="A0A5J4QVN5"/>
<dbReference type="EMBL" id="SNRY01002489">
    <property type="protein sequence ID" value="KAA6324861.1"/>
    <property type="molecule type" value="Genomic_DNA"/>
</dbReference>
<organism evidence="1">
    <name type="scientific">termite gut metagenome</name>
    <dbReference type="NCBI Taxonomy" id="433724"/>
    <lineage>
        <taxon>unclassified sequences</taxon>
        <taxon>metagenomes</taxon>
        <taxon>organismal metagenomes</taxon>
    </lineage>
</organism>
<gene>
    <name evidence="1" type="ORF">EZS27_025861</name>
</gene>
<comment type="caution">
    <text evidence="1">The sequence shown here is derived from an EMBL/GenBank/DDBJ whole genome shotgun (WGS) entry which is preliminary data.</text>
</comment>
<accession>A0A5J4QVN5</accession>
<protein>
    <submittedName>
        <fullName evidence="1">Uncharacterized protein</fullName>
    </submittedName>
</protein>
<sequence length="49" mass="5552">MEEDFSDYEEESYDYDDFNNWDDSSDGGCGEGFSCSECDNYGCPAHPCN</sequence>
<evidence type="ECO:0000313" key="1">
    <source>
        <dbReference type="EMBL" id="KAA6324861.1"/>
    </source>
</evidence>
<proteinExistence type="predicted"/>
<reference evidence="1" key="1">
    <citation type="submission" date="2019-03" db="EMBL/GenBank/DDBJ databases">
        <title>Single cell metagenomics reveals metabolic interactions within the superorganism composed of flagellate Streblomastix strix and complex community of Bacteroidetes bacteria on its surface.</title>
        <authorList>
            <person name="Treitli S.C."/>
            <person name="Kolisko M."/>
            <person name="Husnik F."/>
            <person name="Keeling P."/>
            <person name="Hampl V."/>
        </authorList>
    </citation>
    <scope>NUCLEOTIDE SEQUENCE</scope>
    <source>
        <strain evidence="1">STM</strain>
    </source>
</reference>
<name>A0A5J4QVN5_9ZZZZ</name>